<evidence type="ECO:0000313" key="4">
    <source>
        <dbReference type="Proteomes" id="UP000284277"/>
    </source>
</evidence>
<dbReference type="Pfam" id="PF04303">
    <property type="entry name" value="PrpF"/>
    <property type="match status" value="1"/>
</dbReference>
<evidence type="ECO:0000256" key="1">
    <source>
        <dbReference type="ARBA" id="ARBA00007673"/>
    </source>
</evidence>
<dbReference type="PANTHER" id="PTHR43709:SF2">
    <property type="entry name" value="DUF453 DOMAIN PROTEIN (AFU_ORTHOLOGUE AFUA_6G00360)"/>
    <property type="match status" value="1"/>
</dbReference>
<evidence type="ECO:0000256" key="2">
    <source>
        <dbReference type="ARBA" id="ARBA00023235"/>
    </source>
</evidence>
<dbReference type="PANTHER" id="PTHR43709">
    <property type="entry name" value="ACONITATE ISOMERASE-RELATED"/>
    <property type="match status" value="1"/>
</dbReference>
<evidence type="ECO:0000313" key="3">
    <source>
        <dbReference type="EMBL" id="RKD35215.1"/>
    </source>
</evidence>
<dbReference type="GO" id="GO:0016853">
    <property type="term" value="F:isomerase activity"/>
    <property type="evidence" value="ECO:0007669"/>
    <property type="project" value="UniProtKB-KW"/>
</dbReference>
<reference evidence="3 4" key="1">
    <citation type="submission" date="2016-08" db="EMBL/GenBank/DDBJ databases">
        <title>A new outlook on sporulation: Clostridium algidixylanolyticum.</title>
        <authorList>
            <person name="Poppleton D.I."/>
            <person name="Gribaldo S."/>
        </authorList>
    </citation>
    <scope>NUCLEOTIDE SEQUENCE [LARGE SCALE GENOMIC DNA]</scope>
    <source>
        <strain evidence="3 4">SPL73</strain>
    </source>
</reference>
<dbReference type="Gene3D" id="3.10.310.10">
    <property type="entry name" value="Diaminopimelate Epimerase, Chain A, domain 1"/>
    <property type="match status" value="2"/>
</dbReference>
<keyword evidence="2 3" id="KW-0413">Isomerase</keyword>
<dbReference type="SUPFAM" id="SSF54506">
    <property type="entry name" value="Diaminopimelate epimerase-like"/>
    <property type="match status" value="2"/>
</dbReference>
<dbReference type="AlphaFoldDB" id="A0A419TCN2"/>
<comment type="similarity">
    <text evidence="1">Belongs to the PrpF family.</text>
</comment>
<dbReference type="EMBL" id="MCIA01000001">
    <property type="protein sequence ID" value="RKD35215.1"/>
    <property type="molecule type" value="Genomic_DNA"/>
</dbReference>
<accession>A0A419TCN2</accession>
<proteinExistence type="inferred from homology"/>
<dbReference type="InterPro" id="IPR007400">
    <property type="entry name" value="PrpF-like"/>
</dbReference>
<keyword evidence="4" id="KW-1185">Reference proteome</keyword>
<gene>
    <name evidence="3" type="ORF">BET01_02405</name>
</gene>
<comment type="caution">
    <text evidence="3">The sequence shown here is derived from an EMBL/GenBank/DDBJ whole genome shotgun (WGS) entry which is preliminary data.</text>
</comment>
<name>A0A419TCN2_9FIRM</name>
<dbReference type="Proteomes" id="UP000284277">
    <property type="component" value="Unassembled WGS sequence"/>
</dbReference>
<protein>
    <submittedName>
        <fullName evidence="3">3-methylitaconate isomerase</fullName>
    </submittedName>
</protein>
<sequence length="381" mass="41070">MMRNLNCSIYRGGTSKGVFLLEEDLKALSSDLDQVLLKVMGSPDIRQIDGLGGAVSTTSKVAIISKEIENHWDVNYTFAQVLVDKPIVSYAGNCGNISSAVGIFAIENKLVDIKDPVTTVKIYNTNTKKVIEESIPTPNGELLYTEDFQIAGVPGKGLKIDLTFVKPAGSLTGKLLPTGNPTDVYQVDGVGEVEVTIVDASNPLVYVDARQIGLTGYEKVSDIDGDKALLEKLERIRGMAAKQLGLVSRVENSSTESPGVPKLTLVAPSKDYQDVEGTLISESDYDLSIRMMSMQKAHKSIALTGALCTFAASVIPDTIPNRLVKKHTSDHEKSTFTLGHSSGTISGSIDYEILNDGGVEVHSVTSYRTARKIFTGTVFFN</sequence>
<organism evidence="3 4">
    <name type="scientific">Lacrimispora algidixylanolytica</name>
    <dbReference type="NCBI Taxonomy" id="94868"/>
    <lineage>
        <taxon>Bacteria</taxon>
        <taxon>Bacillati</taxon>
        <taxon>Bacillota</taxon>
        <taxon>Clostridia</taxon>
        <taxon>Lachnospirales</taxon>
        <taxon>Lachnospiraceae</taxon>
        <taxon>Lacrimispora</taxon>
    </lineage>
</organism>